<organism evidence="2 3">
    <name type="scientific">Candidatus Manganitrophus noduliformans</name>
    <dbReference type="NCBI Taxonomy" id="2606439"/>
    <lineage>
        <taxon>Bacteria</taxon>
        <taxon>Pseudomonadati</taxon>
        <taxon>Nitrospirota</taxon>
        <taxon>Nitrospiria</taxon>
        <taxon>Candidatus Troglogloeales</taxon>
        <taxon>Candidatus Manganitrophaceae</taxon>
        <taxon>Candidatus Manganitrophus</taxon>
    </lineage>
</organism>
<evidence type="ECO:0000313" key="3">
    <source>
        <dbReference type="Proteomes" id="UP000534783"/>
    </source>
</evidence>
<dbReference type="Pfam" id="PF16697">
    <property type="entry name" value="Yop-YscD_cpl"/>
    <property type="match status" value="1"/>
</dbReference>
<dbReference type="InterPro" id="IPR000253">
    <property type="entry name" value="FHA_dom"/>
</dbReference>
<dbReference type="AlphaFoldDB" id="A0A7X6DRS1"/>
<comment type="caution">
    <text evidence="2">The sequence shown here is derived from an EMBL/GenBank/DDBJ whole genome shotgun (WGS) entry which is preliminary data.</text>
</comment>
<protein>
    <submittedName>
        <fullName evidence="2">FHA domain-containing protein</fullName>
    </submittedName>
</protein>
<dbReference type="SUPFAM" id="SSF49879">
    <property type="entry name" value="SMAD/FHA domain"/>
    <property type="match status" value="1"/>
</dbReference>
<dbReference type="EMBL" id="VTOW01000003">
    <property type="protein sequence ID" value="NKE72149.1"/>
    <property type="molecule type" value="Genomic_DNA"/>
</dbReference>
<dbReference type="InterPro" id="IPR032030">
    <property type="entry name" value="YscD_cytoplasmic_dom"/>
</dbReference>
<evidence type="ECO:0000259" key="1">
    <source>
        <dbReference type="PROSITE" id="PS50006"/>
    </source>
</evidence>
<sequence length="185" mass="20374">MQITCENCFTVYELPPEKSGLAGCPYCEHINKPKKKVASVQFGGGAGGEMGIDPSKTMLNYIEGERKSEGSAVHKTIAGKAPSLPAEKSWILTILEGEDKGKRFLLSKPVIRIGRKEVELVLRDPEVSRQQCVIQIYGETAILRDLKSANGTLVNGFVVQEEILKNNDQIRAGNTLFQISLQKKK</sequence>
<reference evidence="2 3" key="1">
    <citation type="journal article" date="2020" name="Nature">
        <title>Bacterial chemolithoautotrophy via manganese oxidation.</title>
        <authorList>
            <person name="Yu H."/>
            <person name="Leadbetter J.R."/>
        </authorList>
    </citation>
    <scope>NUCLEOTIDE SEQUENCE [LARGE SCALE GENOMIC DNA]</scope>
    <source>
        <strain evidence="2 3">Mn-1</strain>
    </source>
</reference>
<dbReference type="InterPro" id="IPR008984">
    <property type="entry name" value="SMAD_FHA_dom_sf"/>
</dbReference>
<dbReference type="Proteomes" id="UP000534783">
    <property type="component" value="Unassembled WGS sequence"/>
</dbReference>
<feature type="domain" description="FHA" evidence="1">
    <location>
        <begin position="111"/>
        <end position="159"/>
    </location>
</feature>
<proteinExistence type="predicted"/>
<dbReference type="SMART" id="SM00240">
    <property type="entry name" value="FHA"/>
    <property type="match status" value="1"/>
</dbReference>
<keyword evidence="3" id="KW-1185">Reference proteome</keyword>
<accession>A0A7X6DRS1</accession>
<dbReference type="RefSeq" id="WP_168061552.1">
    <property type="nucleotide sequence ID" value="NZ_VTOW01000003.1"/>
</dbReference>
<gene>
    <name evidence="2" type="ORF">MNODULE_15475</name>
</gene>
<name>A0A7X6DRS1_9BACT</name>
<dbReference type="Gene3D" id="2.60.200.20">
    <property type="match status" value="1"/>
</dbReference>
<dbReference type="PROSITE" id="PS50006">
    <property type="entry name" value="FHA_DOMAIN"/>
    <property type="match status" value="1"/>
</dbReference>
<evidence type="ECO:0000313" key="2">
    <source>
        <dbReference type="EMBL" id="NKE72149.1"/>
    </source>
</evidence>
<dbReference type="CDD" id="cd00060">
    <property type="entry name" value="FHA"/>
    <property type="match status" value="1"/>
</dbReference>